<dbReference type="InterPro" id="IPR005025">
    <property type="entry name" value="FMN_Rdtase-like_dom"/>
</dbReference>
<dbReference type="InterPro" id="IPR051814">
    <property type="entry name" value="NAD(P)H-dep_FMN_reductase"/>
</dbReference>
<dbReference type="EMBL" id="QKYN01000217">
    <property type="protein sequence ID" value="RAG80546.1"/>
    <property type="molecule type" value="Genomic_DNA"/>
</dbReference>
<dbReference type="InterPro" id="IPR020048">
    <property type="entry name" value="NADPH-dep_FMN_reduc_SsuE"/>
</dbReference>
<dbReference type="OrthoDB" id="1643408at2"/>
<keyword evidence="6" id="KW-1185">Reference proteome</keyword>
<evidence type="ECO:0000256" key="2">
    <source>
        <dbReference type="ARBA" id="ARBA00022643"/>
    </source>
</evidence>
<evidence type="ECO:0000256" key="3">
    <source>
        <dbReference type="ARBA" id="ARBA00023002"/>
    </source>
</evidence>
<comment type="caution">
    <text evidence="5">The sequence shown here is derived from an EMBL/GenBank/DDBJ whole genome shotgun (WGS) entry which is preliminary data.</text>
</comment>
<dbReference type="Proteomes" id="UP000248889">
    <property type="component" value="Unassembled WGS sequence"/>
</dbReference>
<protein>
    <submittedName>
        <fullName evidence="5">FMN reductase (NADPH)</fullName>
        <ecNumber evidence="5">1.5.1.38</ecNumber>
    </submittedName>
</protein>
<dbReference type="AlphaFoldDB" id="A0A2X0ISM2"/>
<feature type="domain" description="NADPH-dependent FMN reductase-like" evidence="4">
    <location>
        <begin position="3"/>
        <end position="144"/>
    </location>
</feature>
<gene>
    <name evidence="5" type="primary">ssuE</name>
    <name evidence="5" type="ORF">DN069_37470</name>
</gene>
<dbReference type="GO" id="GO:0046306">
    <property type="term" value="P:alkanesulfonate catabolic process"/>
    <property type="evidence" value="ECO:0007669"/>
    <property type="project" value="InterPro"/>
</dbReference>
<organism evidence="5 6">
    <name type="scientific">Streptacidiphilus pinicola</name>
    <dbReference type="NCBI Taxonomy" id="2219663"/>
    <lineage>
        <taxon>Bacteria</taxon>
        <taxon>Bacillati</taxon>
        <taxon>Actinomycetota</taxon>
        <taxon>Actinomycetes</taxon>
        <taxon>Kitasatosporales</taxon>
        <taxon>Streptomycetaceae</taxon>
        <taxon>Streptacidiphilus</taxon>
    </lineage>
</organism>
<evidence type="ECO:0000256" key="1">
    <source>
        <dbReference type="ARBA" id="ARBA00022630"/>
    </source>
</evidence>
<accession>A0A2X0ISM2</accession>
<keyword evidence="3 5" id="KW-0560">Oxidoreductase</keyword>
<sequence>MPSLVVISGSPSRTSRTAPLAGHLAHRLSLRGFDVEHLDLRSLPPDALLEADVRHPEVRRALDSIAAAEGVVVATPVYKASYTGLLKAFLDLLPQDGLAGKTVLPLATGGTIAHLLSIDYALRPVLTALTARHVVGGVFLLDRWIDALGRDTVDLTPEAEERLLEAVDAFLGSLPSGPVLTAA</sequence>
<name>A0A2X0ISM2_9ACTN</name>
<evidence type="ECO:0000313" key="5">
    <source>
        <dbReference type="EMBL" id="RAG80546.1"/>
    </source>
</evidence>
<dbReference type="SUPFAM" id="SSF52218">
    <property type="entry name" value="Flavoproteins"/>
    <property type="match status" value="1"/>
</dbReference>
<dbReference type="GO" id="GO:0052873">
    <property type="term" value="F:FMN reductase (NADPH) activity"/>
    <property type="evidence" value="ECO:0007669"/>
    <property type="project" value="UniProtKB-EC"/>
</dbReference>
<keyword evidence="2" id="KW-0288">FMN</keyword>
<dbReference type="PANTHER" id="PTHR43408:SF1">
    <property type="entry name" value="FMN REDUCTASE (NADPH)"/>
    <property type="match status" value="1"/>
</dbReference>
<evidence type="ECO:0000313" key="6">
    <source>
        <dbReference type="Proteomes" id="UP000248889"/>
    </source>
</evidence>
<dbReference type="PANTHER" id="PTHR43408">
    <property type="entry name" value="FMN REDUCTASE (NADPH)"/>
    <property type="match status" value="1"/>
</dbReference>
<dbReference type="InterPro" id="IPR029039">
    <property type="entry name" value="Flavoprotein-like_sf"/>
</dbReference>
<dbReference type="Pfam" id="PF03358">
    <property type="entry name" value="FMN_red"/>
    <property type="match status" value="1"/>
</dbReference>
<reference evidence="5 6" key="1">
    <citation type="submission" date="2018-06" db="EMBL/GenBank/DDBJ databases">
        <title>Streptacidiphilus pinicola sp. nov., isolated from pine grove soil.</title>
        <authorList>
            <person name="Roh S.G."/>
            <person name="Park S."/>
            <person name="Kim M.-K."/>
            <person name="Yun B.-R."/>
            <person name="Park J."/>
            <person name="Kim M.J."/>
            <person name="Kim Y.S."/>
            <person name="Kim S.B."/>
        </authorList>
    </citation>
    <scope>NUCLEOTIDE SEQUENCE [LARGE SCALE GENOMIC DNA]</scope>
    <source>
        <strain evidence="5 6">MMS16-CNU450</strain>
    </source>
</reference>
<dbReference type="EC" id="1.5.1.38" evidence="5"/>
<dbReference type="NCBIfam" id="TIGR03567">
    <property type="entry name" value="FMN_reduc_SsuE"/>
    <property type="match status" value="1"/>
</dbReference>
<evidence type="ECO:0000259" key="4">
    <source>
        <dbReference type="Pfam" id="PF03358"/>
    </source>
</evidence>
<dbReference type="Gene3D" id="3.40.50.360">
    <property type="match status" value="1"/>
</dbReference>
<proteinExistence type="predicted"/>
<dbReference type="RefSeq" id="WP_111507726.1">
    <property type="nucleotide sequence ID" value="NZ_QKYN01000217.1"/>
</dbReference>
<keyword evidence="1" id="KW-0285">Flavoprotein</keyword>